<dbReference type="RefSeq" id="WP_377282878.1">
    <property type="nucleotide sequence ID" value="NZ_JBHRSI010000008.1"/>
</dbReference>
<keyword evidence="2" id="KW-1185">Reference proteome</keyword>
<accession>A0ABW4N174</accession>
<proteinExistence type="predicted"/>
<sequence>MKLIDHTPQSLADYTTAQVANLVPDGRHQALREAIGRHQDEALARTIACIDKVAAWRPGEFNYLHSSQYCQYLYYLANTIWVREKDAASATRLFLLNKALNGIDLFYEIAMPAHFFIGHSVGIVLAKATYGDYLVLYQNSTVGRHIDKIPTVGEGVIIYPNSAVIGASVVGDGCVVSQGARIVDRQVPPRSMAFTAPGGELALRPAPEDLLREYFRL</sequence>
<comment type="caution">
    <text evidence="1">The sequence shown here is derived from an EMBL/GenBank/DDBJ whole genome shotgun (WGS) entry which is preliminary data.</text>
</comment>
<dbReference type="Gene3D" id="2.160.10.10">
    <property type="entry name" value="Hexapeptide repeat proteins"/>
    <property type="match status" value="1"/>
</dbReference>
<dbReference type="InterPro" id="IPR011004">
    <property type="entry name" value="Trimer_LpxA-like_sf"/>
</dbReference>
<evidence type="ECO:0008006" key="3">
    <source>
        <dbReference type="Google" id="ProtNLM"/>
    </source>
</evidence>
<dbReference type="Proteomes" id="UP001597237">
    <property type="component" value="Unassembled WGS sequence"/>
</dbReference>
<reference evidence="2" key="1">
    <citation type="journal article" date="2019" name="Int. J. Syst. Evol. Microbiol.">
        <title>The Global Catalogue of Microorganisms (GCM) 10K type strain sequencing project: providing services to taxonomists for standard genome sequencing and annotation.</title>
        <authorList>
            <consortium name="The Broad Institute Genomics Platform"/>
            <consortium name="The Broad Institute Genome Sequencing Center for Infectious Disease"/>
            <person name="Wu L."/>
            <person name="Ma J."/>
        </authorList>
    </citation>
    <scope>NUCLEOTIDE SEQUENCE [LARGE SCALE GENOMIC DNA]</scope>
    <source>
        <strain evidence="2">DFY28</strain>
    </source>
</reference>
<gene>
    <name evidence="1" type="ORF">ACFSC0_11055</name>
</gene>
<dbReference type="SUPFAM" id="SSF51161">
    <property type="entry name" value="Trimeric LpxA-like enzymes"/>
    <property type="match status" value="1"/>
</dbReference>
<name>A0ABW4N174_9CAUL</name>
<dbReference type="EMBL" id="JBHUEY010000001">
    <property type="protein sequence ID" value="MFD1783932.1"/>
    <property type="molecule type" value="Genomic_DNA"/>
</dbReference>
<evidence type="ECO:0000313" key="1">
    <source>
        <dbReference type="EMBL" id="MFD1783932.1"/>
    </source>
</evidence>
<evidence type="ECO:0000313" key="2">
    <source>
        <dbReference type="Proteomes" id="UP001597237"/>
    </source>
</evidence>
<organism evidence="1 2">
    <name type="scientific">Phenylobacterium terrae</name>
    <dbReference type="NCBI Taxonomy" id="2665495"/>
    <lineage>
        <taxon>Bacteria</taxon>
        <taxon>Pseudomonadati</taxon>
        <taxon>Pseudomonadota</taxon>
        <taxon>Alphaproteobacteria</taxon>
        <taxon>Caulobacterales</taxon>
        <taxon>Caulobacteraceae</taxon>
        <taxon>Phenylobacterium</taxon>
    </lineage>
</organism>
<protein>
    <recommendedName>
        <fullName evidence="3">Serine acetyltransferase</fullName>
    </recommendedName>
</protein>